<dbReference type="EMBL" id="JADOTZ010000001">
    <property type="protein sequence ID" value="MBG6084689.1"/>
    <property type="molecule type" value="Genomic_DNA"/>
</dbReference>
<keyword evidence="2" id="KW-0472">Membrane</keyword>
<feature type="transmembrane region" description="Helical" evidence="2">
    <location>
        <begin position="315"/>
        <end position="336"/>
    </location>
</feature>
<accession>A0A931D599</accession>
<protein>
    <submittedName>
        <fullName evidence="3">Uncharacterized protein</fullName>
    </submittedName>
</protein>
<proteinExistence type="predicted"/>
<evidence type="ECO:0000256" key="1">
    <source>
        <dbReference type="SAM" id="MobiDB-lite"/>
    </source>
</evidence>
<comment type="caution">
    <text evidence="3">The sequence shown here is derived from an EMBL/GenBank/DDBJ whole genome shotgun (WGS) entry which is preliminary data.</text>
</comment>
<evidence type="ECO:0000313" key="4">
    <source>
        <dbReference type="Proteomes" id="UP000625033"/>
    </source>
</evidence>
<dbReference type="Proteomes" id="UP000625033">
    <property type="component" value="Unassembled WGS sequence"/>
</dbReference>
<feature type="region of interest" description="Disordered" evidence="1">
    <location>
        <begin position="168"/>
        <end position="244"/>
    </location>
</feature>
<sequence>MSQPIDVGAVLGGRYKVTGSVLTSDEGDLVLAGMDQVLNRTVSILVATAENSAQLTSSAREIARGERASNVQVLDLGTSGDSTYLITNTAAPVDLLDLLVQSEGPYVEPFYTDTLGSEIFGESRSKEPQRYEDDDEYYAELEEHEHRNPLAGRFNSLRSRFSRGGAAGAGAAAAHHAEGDSEATGQQPVADSPHTEENDAVSPTPTAAAPQAPRPEAQAPAPRVEDYDAPEDAPQARHGRSAAGAGAAGAAAGAAAASAAGAGGAASSGAGDSRPPSTFPAAARDYQDEEAATATSAFAYEDADEEEGGNKFTRLIVGAVLGIVLIVAVVFAFNMLGSVGGDDAPQAGGDSTTSAEESASSSASSEGSAAPSESSDQLPAPAVAGIQRIVPGNQELNADTDNTLGDAVDGNEATIYATYSYAQPAFGGFASNMILAVELEEASQINQIELTGLNGSGGSYEVAIGDSNDFGSAQVVTQGSFTGPTVSVPVTEESKTSGTHVFVNVTELPRLANPYNDSRPYGLQIAEIKVS</sequence>
<feature type="compositionally biased region" description="Low complexity" evidence="1">
    <location>
        <begin position="354"/>
        <end position="375"/>
    </location>
</feature>
<keyword evidence="4" id="KW-1185">Reference proteome</keyword>
<organism evidence="3 4">
    <name type="scientific">Zhihengliuella flava</name>
    <dbReference type="NCBI Taxonomy" id="1285193"/>
    <lineage>
        <taxon>Bacteria</taxon>
        <taxon>Bacillati</taxon>
        <taxon>Actinomycetota</taxon>
        <taxon>Actinomycetes</taxon>
        <taxon>Micrococcales</taxon>
        <taxon>Micrococcaceae</taxon>
        <taxon>Zhihengliuella</taxon>
    </lineage>
</organism>
<dbReference type="RefSeq" id="WP_196835962.1">
    <property type="nucleotide sequence ID" value="NZ_JADOTZ010000001.1"/>
</dbReference>
<feature type="region of interest" description="Disordered" evidence="1">
    <location>
        <begin position="344"/>
        <end position="378"/>
    </location>
</feature>
<evidence type="ECO:0000313" key="3">
    <source>
        <dbReference type="EMBL" id="MBG6084689.1"/>
    </source>
</evidence>
<reference evidence="3" key="1">
    <citation type="submission" date="2020-11" db="EMBL/GenBank/DDBJ databases">
        <title>Sequencing the genomes of 1000 actinobacteria strains.</title>
        <authorList>
            <person name="Klenk H.-P."/>
        </authorList>
    </citation>
    <scope>NUCLEOTIDE SEQUENCE</scope>
    <source>
        <strain evidence="3">DSM 26152</strain>
    </source>
</reference>
<feature type="compositionally biased region" description="Low complexity" evidence="1">
    <location>
        <begin position="203"/>
        <end position="222"/>
    </location>
</feature>
<dbReference type="Gene3D" id="2.60.120.260">
    <property type="entry name" value="Galactose-binding domain-like"/>
    <property type="match status" value="1"/>
</dbReference>
<evidence type="ECO:0000256" key="2">
    <source>
        <dbReference type="SAM" id="Phobius"/>
    </source>
</evidence>
<feature type="region of interest" description="Disordered" evidence="1">
    <location>
        <begin position="262"/>
        <end position="281"/>
    </location>
</feature>
<dbReference type="AlphaFoldDB" id="A0A931D599"/>
<keyword evidence="2" id="KW-1133">Transmembrane helix</keyword>
<name>A0A931D599_9MICC</name>
<gene>
    <name evidence="3" type="ORF">IW252_001456</name>
</gene>
<keyword evidence="2" id="KW-0812">Transmembrane</keyword>